<dbReference type="InterPro" id="IPR008146">
    <property type="entry name" value="Gln_synth_cat_dom"/>
</dbReference>
<dbReference type="RefSeq" id="WP_089669433.1">
    <property type="nucleotide sequence ID" value="NZ_FOJA01000001.1"/>
</dbReference>
<evidence type="ECO:0000256" key="11">
    <source>
        <dbReference type="RuleBase" id="RU004356"/>
    </source>
</evidence>
<dbReference type="SMART" id="SM01230">
    <property type="entry name" value="Gln-synt_C"/>
    <property type="match status" value="1"/>
</dbReference>
<dbReference type="STRING" id="355548.SAMN04487945_2206"/>
<dbReference type="FunFam" id="3.30.590.10:FF:000003">
    <property type="entry name" value="Glutamine synthetase 2"/>
    <property type="match status" value="1"/>
</dbReference>
<dbReference type="Pfam" id="PF03951">
    <property type="entry name" value="Gln-synt_N"/>
    <property type="match status" value="1"/>
</dbReference>
<evidence type="ECO:0000256" key="10">
    <source>
        <dbReference type="RuleBase" id="RU000385"/>
    </source>
</evidence>
<organism evidence="14 15">
    <name type="scientific">Halobacterium jilantaiense</name>
    <dbReference type="NCBI Taxonomy" id="355548"/>
    <lineage>
        <taxon>Archaea</taxon>
        <taxon>Methanobacteriati</taxon>
        <taxon>Methanobacteriota</taxon>
        <taxon>Stenosarchaea group</taxon>
        <taxon>Halobacteria</taxon>
        <taxon>Halobacteriales</taxon>
        <taxon>Halobacteriaceae</taxon>
        <taxon>Halobacterium</taxon>
    </lineage>
</organism>
<evidence type="ECO:0000256" key="8">
    <source>
        <dbReference type="PROSITE-ProRule" id="PRU01330"/>
    </source>
</evidence>
<name>A0A1I0Q2H0_9EURY</name>
<dbReference type="GO" id="GO:0005524">
    <property type="term" value="F:ATP binding"/>
    <property type="evidence" value="ECO:0007669"/>
    <property type="project" value="UniProtKB-KW"/>
</dbReference>
<dbReference type="OrthoDB" id="36124at2157"/>
<dbReference type="AlphaFoldDB" id="A0A1I0Q2H0"/>
<evidence type="ECO:0000259" key="12">
    <source>
        <dbReference type="PROSITE" id="PS51986"/>
    </source>
</evidence>
<dbReference type="InterPro" id="IPR027302">
    <property type="entry name" value="Gln_synth_N_conserv_site"/>
</dbReference>
<comment type="similarity">
    <text evidence="2 8 9">Belongs to the glutamine synthetase family.</text>
</comment>
<dbReference type="EC" id="6.3.1.2" evidence="11"/>
<dbReference type="PROSITE" id="PS51986">
    <property type="entry name" value="GS_BETA_GRASP"/>
    <property type="match status" value="1"/>
</dbReference>
<dbReference type="InterPro" id="IPR014746">
    <property type="entry name" value="Gln_synth/guanido_kin_cat_dom"/>
</dbReference>
<dbReference type="EMBL" id="FOJA01000001">
    <property type="protein sequence ID" value="SEW21042.1"/>
    <property type="molecule type" value="Genomic_DNA"/>
</dbReference>
<dbReference type="InterPro" id="IPR027303">
    <property type="entry name" value="Gln_synth_gly_rich_site"/>
</dbReference>
<keyword evidence="7" id="KW-0460">Magnesium</keyword>
<feature type="domain" description="GS beta-grasp" evidence="12">
    <location>
        <begin position="25"/>
        <end position="111"/>
    </location>
</feature>
<dbReference type="GO" id="GO:0005737">
    <property type="term" value="C:cytoplasm"/>
    <property type="evidence" value="ECO:0007669"/>
    <property type="project" value="UniProtKB-SubCell"/>
</dbReference>
<keyword evidence="6 11" id="KW-0067">ATP-binding</keyword>
<dbReference type="InterPro" id="IPR008147">
    <property type="entry name" value="Gln_synt_N"/>
</dbReference>
<keyword evidence="10" id="KW-0963">Cytoplasm</keyword>
<dbReference type="PANTHER" id="PTHR43785">
    <property type="entry name" value="GAMMA-GLUTAMYLPUTRESCINE SYNTHETASE"/>
    <property type="match status" value="1"/>
</dbReference>
<evidence type="ECO:0000313" key="15">
    <source>
        <dbReference type="Proteomes" id="UP000198518"/>
    </source>
</evidence>
<evidence type="ECO:0000256" key="3">
    <source>
        <dbReference type="ARBA" id="ARBA00022598"/>
    </source>
</evidence>
<dbReference type="PROSITE" id="PS00181">
    <property type="entry name" value="GLNA_ATP"/>
    <property type="match status" value="1"/>
</dbReference>
<evidence type="ECO:0000256" key="7">
    <source>
        <dbReference type="ARBA" id="ARBA00022842"/>
    </source>
</evidence>
<proteinExistence type="inferred from homology"/>
<keyword evidence="3 11" id="KW-0436">Ligase</keyword>
<comment type="catalytic activity">
    <reaction evidence="11">
        <text>L-glutamate + NH4(+) + ATP = L-glutamine + ADP + phosphate + H(+)</text>
        <dbReference type="Rhea" id="RHEA:16169"/>
        <dbReference type="ChEBI" id="CHEBI:15378"/>
        <dbReference type="ChEBI" id="CHEBI:28938"/>
        <dbReference type="ChEBI" id="CHEBI:29985"/>
        <dbReference type="ChEBI" id="CHEBI:30616"/>
        <dbReference type="ChEBI" id="CHEBI:43474"/>
        <dbReference type="ChEBI" id="CHEBI:58359"/>
        <dbReference type="ChEBI" id="CHEBI:456216"/>
        <dbReference type="EC" id="6.3.1.2"/>
    </reaction>
</comment>
<evidence type="ECO:0000259" key="13">
    <source>
        <dbReference type="PROSITE" id="PS51987"/>
    </source>
</evidence>
<evidence type="ECO:0000313" key="14">
    <source>
        <dbReference type="EMBL" id="SEW21042.1"/>
    </source>
</evidence>
<protein>
    <recommendedName>
        <fullName evidence="11">Glutamine synthetase</fullName>
        <ecNumber evidence="11">6.3.1.2</ecNumber>
    </recommendedName>
</protein>
<evidence type="ECO:0000256" key="9">
    <source>
        <dbReference type="RuleBase" id="RU000384"/>
    </source>
</evidence>
<dbReference type="Gene3D" id="3.30.590.10">
    <property type="entry name" value="Glutamine synthetase/guanido kinase, catalytic domain"/>
    <property type="match status" value="1"/>
</dbReference>
<dbReference type="SUPFAM" id="SSF55931">
    <property type="entry name" value="Glutamine synthetase/guanido kinase"/>
    <property type="match status" value="1"/>
</dbReference>
<comment type="subcellular location">
    <subcellularLocation>
        <location evidence="10">Cytoplasm</location>
    </subcellularLocation>
</comment>
<evidence type="ECO:0000256" key="1">
    <source>
        <dbReference type="ARBA" id="ARBA00001946"/>
    </source>
</evidence>
<gene>
    <name evidence="14" type="ORF">SAMN04487945_2206</name>
</gene>
<dbReference type="InterPro" id="IPR036651">
    <property type="entry name" value="Gln_synt_N_sf"/>
</dbReference>
<dbReference type="GO" id="GO:0006542">
    <property type="term" value="P:glutamine biosynthetic process"/>
    <property type="evidence" value="ECO:0007669"/>
    <property type="project" value="InterPro"/>
</dbReference>
<keyword evidence="5 11" id="KW-0547">Nucleotide-binding</keyword>
<dbReference type="PROSITE" id="PS51987">
    <property type="entry name" value="GS_CATALYTIC"/>
    <property type="match status" value="1"/>
</dbReference>
<evidence type="ECO:0000256" key="4">
    <source>
        <dbReference type="ARBA" id="ARBA00022723"/>
    </source>
</evidence>
<dbReference type="Proteomes" id="UP000198518">
    <property type="component" value="Unassembled WGS sequence"/>
</dbReference>
<sequence>MTNGHSETDGLTDREQAVLDEIEAEGIDFLRLQFTDILGTVKNVSIPAHQAEKAFTEGIYFDGSSIEGFVRIQESDMRLDPDPDTFAVLPWRSNGEGGSARLICDVVDREGNAFAGGPRQVLKNVLARAEEMGYSVSIGPEPEFFLFEKDEEGNATTDAHDNGGYFDLAPKDLASDIRREIIFTLEEMGFEIEASHHEVARGQHEINFKYDDALTTADNIATFRSVVRAVAEQNDVHATFMPKPIGEINGSGMHSHISLFDEDGENAFADDDDEFNLSETAYQFMGGVLEHAPAFTAVTNPTVNSYKRLVPGYEAPVYIAWSDVNRSALIRVPDAAGVSARFEIRSPDPSCNPYLALAAVIASGLDGIETGADPGDAVREDIYEFDDEKRAEYGIETLPGNLGEAITALEADSVLQEALGPHVSEKFAEAKRQEFSEYKASVSEWETDRYLEKF</sequence>
<keyword evidence="4" id="KW-0479">Metal-binding</keyword>
<keyword evidence="15" id="KW-1185">Reference proteome</keyword>
<dbReference type="Pfam" id="PF00120">
    <property type="entry name" value="Gln-synt_C"/>
    <property type="match status" value="1"/>
</dbReference>
<dbReference type="SUPFAM" id="SSF54368">
    <property type="entry name" value="Glutamine synthetase, N-terminal domain"/>
    <property type="match status" value="1"/>
</dbReference>
<dbReference type="Gene3D" id="3.10.20.70">
    <property type="entry name" value="Glutamine synthetase, N-terminal domain"/>
    <property type="match status" value="1"/>
</dbReference>
<dbReference type="PANTHER" id="PTHR43785:SF12">
    <property type="entry name" value="TYPE-1 GLUTAMINE SYNTHETASE 2"/>
    <property type="match status" value="1"/>
</dbReference>
<feature type="domain" description="GS catalytic" evidence="13">
    <location>
        <begin position="118"/>
        <end position="454"/>
    </location>
</feature>
<evidence type="ECO:0000256" key="2">
    <source>
        <dbReference type="ARBA" id="ARBA00009897"/>
    </source>
</evidence>
<accession>A0A1I0Q2H0</accession>
<reference evidence="14 15" key="1">
    <citation type="submission" date="2016-10" db="EMBL/GenBank/DDBJ databases">
        <authorList>
            <person name="de Groot N.N."/>
        </authorList>
    </citation>
    <scope>NUCLEOTIDE SEQUENCE [LARGE SCALE GENOMIC DNA]</scope>
    <source>
        <strain evidence="14 15">CGMCC 1.5337</strain>
    </source>
</reference>
<dbReference type="GO" id="GO:0046872">
    <property type="term" value="F:metal ion binding"/>
    <property type="evidence" value="ECO:0007669"/>
    <property type="project" value="UniProtKB-KW"/>
</dbReference>
<evidence type="ECO:0000256" key="6">
    <source>
        <dbReference type="ARBA" id="ARBA00022840"/>
    </source>
</evidence>
<dbReference type="GO" id="GO:0004356">
    <property type="term" value="F:glutamine synthetase activity"/>
    <property type="evidence" value="ECO:0007669"/>
    <property type="project" value="UniProtKB-EC"/>
</dbReference>
<dbReference type="PROSITE" id="PS00180">
    <property type="entry name" value="GLNA_1"/>
    <property type="match status" value="1"/>
</dbReference>
<comment type="cofactor">
    <cofactor evidence="1">
        <name>Mg(2+)</name>
        <dbReference type="ChEBI" id="CHEBI:18420"/>
    </cofactor>
</comment>
<evidence type="ECO:0000256" key="5">
    <source>
        <dbReference type="ARBA" id="ARBA00022741"/>
    </source>
</evidence>